<comment type="caution">
    <text evidence="2">The sequence shown here is derived from an EMBL/GenBank/DDBJ whole genome shotgun (WGS) entry which is preliminary data.</text>
</comment>
<proteinExistence type="predicted"/>
<keyword evidence="1" id="KW-1133">Transmembrane helix</keyword>
<dbReference type="EMBL" id="PFXF01000032">
    <property type="protein sequence ID" value="PJA32515.1"/>
    <property type="molecule type" value="Genomic_DNA"/>
</dbReference>
<accession>A0A2M7WR80</accession>
<sequence length="201" mass="24088">MKEFYSKKSTYIFGVIVIIIFFLYFYLYPNNQANTLVKILETLDLNIVTSVIVVGFGLFLYHLESKRGFNERLLLQRLELRKRSLECFEEINTLIIKIRFYNTSVGYDISDIRISFDKIANFFYELQNIYKNLSRVVPNKNDIEKLDNYYQGWQKYFTFSGESDLKQYEESVKNAEHYLVCLKKALMEFTKTLQFKETNYD</sequence>
<evidence type="ECO:0000313" key="2">
    <source>
        <dbReference type="EMBL" id="PJA32515.1"/>
    </source>
</evidence>
<organism evidence="2 3">
    <name type="scientific">Candidatus Zambryskibacteria bacterium CG_4_9_14_3_um_filter_42_15</name>
    <dbReference type="NCBI Taxonomy" id="1975112"/>
    <lineage>
        <taxon>Bacteria</taxon>
        <taxon>Candidatus Zambryskiibacteriota</taxon>
    </lineage>
</organism>
<feature type="transmembrane region" description="Helical" evidence="1">
    <location>
        <begin position="47"/>
        <end position="63"/>
    </location>
</feature>
<protein>
    <submittedName>
        <fullName evidence="2">Uncharacterized protein</fullName>
    </submittedName>
</protein>
<keyword evidence="1" id="KW-0812">Transmembrane</keyword>
<feature type="transmembrane region" description="Helical" evidence="1">
    <location>
        <begin position="9"/>
        <end position="27"/>
    </location>
</feature>
<evidence type="ECO:0000256" key="1">
    <source>
        <dbReference type="SAM" id="Phobius"/>
    </source>
</evidence>
<evidence type="ECO:0000313" key="3">
    <source>
        <dbReference type="Proteomes" id="UP000230758"/>
    </source>
</evidence>
<keyword evidence="1" id="KW-0472">Membrane</keyword>
<dbReference type="AlphaFoldDB" id="A0A2M7WR80"/>
<reference evidence="3" key="1">
    <citation type="submission" date="2017-09" db="EMBL/GenBank/DDBJ databases">
        <title>Depth-based differentiation of microbial function through sediment-hosted aquifers and enrichment of novel symbionts in the deep terrestrial subsurface.</title>
        <authorList>
            <person name="Probst A.J."/>
            <person name="Ladd B."/>
            <person name="Jarett J.K."/>
            <person name="Geller-Mcgrath D.E."/>
            <person name="Sieber C.M.K."/>
            <person name="Emerson J.B."/>
            <person name="Anantharaman K."/>
            <person name="Thomas B.C."/>
            <person name="Malmstrom R."/>
            <person name="Stieglmeier M."/>
            <person name="Klingl A."/>
            <person name="Woyke T."/>
            <person name="Ryan C.M."/>
            <person name="Banfield J.F."/>
        </authorList>
    </citation>
    <scope>NUCLEOTIDE SEQUENCE [LARGE SCALE GENOMIC DNA]</scope>
</reference>
<dbReference type="Proteomes" id="UP000230758">
    <property type="component" value="Unassembled WGS sequence"/>
</dbReference>
<gene>
    <name evidence="2" type="ORF">CO185_02675</name>
</gene>
<name>A0A2M7WR80_9BACT</name>